<sequence>MRNDVVSVPGGPSEVAGPVSGVVVPTATVIVEGTTASTSGNEGPLDLGVVQTPITGERGKAPLESIDEHRPIREAAKNVAISTEAITFFEKLLGAKDSMISGAPVDLLKELLGVTFSDAAKDVFQRRVSREEIKLSIPQLCSLTWRNILVFRPMAASIPGLLGGATYPVSMI</sequence>
<reference evidence="1 2" key="1">
    <citation type="journal article" date="2024" name="G3 (Bethesda)">
        <title>Genome assembly of Hibiscus sabdariffa L. provides insights into metabolisms of medicinal natural products.</title>
        <authorList>
            <person name="Kim T."/>
        </authorList>
    </citation>
    <scope>NUCLEOTIDE SEQUENCE [LARGE SCALE GENOMIC DNA]</scope>
    <source>
        <strain evidence="1">TK-2024</strain>
        <tissue evidence="1">Old leaves</tissue>
    </source>
</reference>
<gene>
    <name evidence="1" type="ORF">V6N11_080824</name>
</gene>
<name>A0ABR2QIK7_9ROSI</name>
<dbReference type="EMBL" id="JBBPBN010000037">
    <property type="protein sequence ID" value="KAK9000321.1"/>
    <property type="molecule type" value="Genomic_DNA"/>
</dbReference>
<dbReference type="Proteomes" id="UP001396334">
    <property type="component" value="Unassembled WGS sequence"/>
</dbReference>
<evidence type="ECO:0000313" key="2">
    <source>
        <dbReference type="Proteomes" id="UP001396334"/>
    </source>
</evidence>
<keyword evidence="2" id="KW-1185">Reference proteome</keyword>
<comment type="caution">
    <text evidence="1">The sequence shown here is derived from an EMBL/GenBank/DDBJ whole genome shotgun (WGS) entry which is preliminary data.</text>
</comment>
<accession>A0ABR2QIK7</accession>
<protein>
    <submittedName>
        <fullName evidence="1">Uncharacterized protein</fullName>
    </submittedName>
</protein>
<organism evidence="1 2">
    <name type="scientific">Hibiscus sabdariffa</name>
    <name type="common">roselle</name>
    <dbReference type="NCBI Taxonomy" id="183260"/>
    <lineage>
        <taxon>Eukaryota</taxon>
        <taxon>Viridiplantae</taxon>
        <taxon>Streptophyta</taxon>
        <taxon>Embryophyta</taxon>
        <taxon>Tracheophyta</taxon>
        <taxon>Spermatophyta</taxon>
        <taxon>Magnoliopsida</taxon>
        <taxon>eudicotyledons</taxon>
        <taxon>Gunneridae</taxon>
        <taxon>Pentapetalae</taxon>
        <taxon>rosids</taxon>
        <taxon>malvids</taxon>
        <taxon>Malvales</taxon>
        <taxon>Malvaceae</taxon>
        <taxon>Malvoideae</taxon>
        <taxon>Hibiscus</taxon>
    </lineage>
</organism>
<evidence type="ECO:0000313" key="1">
    <source>
        <dbReference type="EMBL" id="KAK9000321.1"/>
    </source>
</evidence>
<proteinExistence type="predicted"/>